<keyword evidence="7" id="KW-0547">Nucleotide-binding</keyword>
<dbReference type="VEuPathDB" id="VectorBase:HLOH_057252"/>
<dbReference type="Gene3D" id="3.10.110.10">
    <property type="entry name" value="Ubiquitin Conjugating Enzyme"/>
    <property type="match status" value="1"/>
</dbReference>
<sequence>MCPGSTRERSQSLLGCDHCFLPTQPRDIHVRSSSLHLLQINGLLVGSFDTPYEGGFFHVILKCPPDYPLAPPRVRFLTTDQGRVQFNPHFFPSGNICLSILG</sequence>
<dbReference type="GO" id="GO:0006915">
    <property type="term" value="P:apoptotic process"/>
    <property type="evidence" value="ECO:0007669"/>
    <property type="project" value="UniProtKB-KW"/>
</dbReference>
<dbReference type="GO" id="GO:0004869">
    <property type="term" value="F:cysteine-type endopeptidase inhibitor activity"/>
    <property type="evidence" value="ECO:0007669"/>
    <property type="project" value="TreeGrafter"/>
</dbReference>
<keyword evidence="17" id="KW-1185">Reference proteome</keyword>
<evidence type="ECO:0000256" key="4">
    <source>
        <dbReference type="ARBA" id="ARBA00022490"/>
    </source>
</evidence>
<evidence type="ECO:0000256" key="3">
    <source>
        <dbReference type="ARBA" id="ARBA00012486"/>
    </source>
</evidence>
<dbReference type="InterPro" id="IPR016135">
    <property type="entry name" value="UBQ-conjugating_enzyme/RWD"/>
</dbReference>
<dbReference type="GO" id="GO:0005634">
    <property type="term" value="C:nucleus"/>
    <property type="evidence" value="ECO:0007669"/>
    <property type="project" value="UniProtKB-SubCell"/>
</dbReference>
<gene>
    <name evidence="16" type="ORF">HPB48_016208</name>
</gene>
<dbReference type="EMBL" id="JABSTR010000004">
    <property type="protein sequence ID" value="KAH9366619.1"/>
    <property type="molecule type" value="Genomic_DNA"/>
</dbReference>
<dbReference type="EC" id="2.3.2.23" evidence="3"/>
<feature type="domain" description="UBC core" evidence="15">
    <location>
        <begin position="3"/>
        <end position="102"/>
    </location>
</feature>
<evidence type="ECO:0000313" key="16">
    <source>
        <dbReference type="EMBL" id="KAH9366619.1"/>
    </source>
</evidence>
<dbReference type="OrthoDB" id="6508827at2759"/>
<dbReference type="AlphaFoldDB" id="A0A9J6FUZ7"/>
<dbReference type="GO" id="GO:0005524">
    <property type="term" value="F:ATP binding"/>
    <property type="evidence" value="ECO:0007669"/>
    <property type="project" value="UniProtKB-KW"/>
</dbReference>
<evidence type="ECO:0000313" key="17">
    <source>
        <dbReference type="Proteomes" id="UP000821853"/>
    </source>
</evidence>
<evidence type="ECO:0000256" key="11">
    <source>
        <dbReference type="ARBA" id="ARBA00039894"/>
    </source>
</evidence>
<keyword evidence="5" id="KW-0808">Transferase</keyword>
<keyword evidence="9" id="KW-0067">ATP-binding</keyword>
<evidence type="ECO:0000256" key="14">
    <source>
        <dbReference type="ARBA" id="ARBA00042401"/>
    </source>
</evidence>
<organism evidence="16 17">
    <name type="scientific">Haemaphysalis longicornis</name>
    <name type="common">Bush tick</name>
    <dbReference type="NCBI Taxonomy" id="44386"/>
    <lineage>
        <taxon>Eukaryota</taxon>
        <taxon>Metazoa</taxon>
        <taxon>Ecdysozoa</taxon>
        <taxon>Arthropoda</taxon>
        <taxon>Chelicerata</taxon>
        <taxon>Arachnida</taxon>
        <taxon>Acari</taxon>
        <taxon>Parasitiformes</taxon>
        <taxon>Ixodida</taxon>
        <taxon>Ixodoidea</taxon>
        <taxon>Ixodidae</taxon>
        <taxon>Haemaphysalinae</taxon>
        <taxon>Haemaphysalis</taxon>
    </lineage>
</organism>
<dbReference type="PROSITE" id="PS50127">
    <property type="entry name" value="UBC_2"/>
    <property type="match status" value="1"/>
</dbReference>
<evidence type="ECO:0000259" key="15">
    <source>
        <dbReference type="PROSITE" id="PS50127"/>
    </source>
</evidence>
<protein>
    <recommendedName>
        <fullName evidence="11">Ubiquitin-conjugating enzyme E2 Z</fullName>
        <ecNumber evidence="3">2.3.2.23</ecNumber>
    </recommendedName>
    <alternativeName>
        <fullName evidence="12">E2 ubiquitin-conjugating enzyme Z</fullName>
    </alternativeName>
    <alternativeName>
        <fullName evidence="14">Ubiquitin carrier protein Z</fullName>
    </alternativeName>
    <alternativeName>
        <fullName evidence="13">Ubiquitin-protein ligase Z</fullName>
    </alternativeName>
</protein>
<name>A0A9J6FUZ7_HAELO</name>
<dbReference type="PANTHER" id="PTHR46116:SF26">
    <property type="entry name" value="UBIQUITIN-CONJUGATING ENZYME E2 Z"/>
    <property type="match status" value="1"/>
</dbReference>
<dbReference type="Proteomes" id="UP000821853">
    <property type="component" value="Chromosome 2"/>
</dbReference>
<dbReference type="GO" id="GO:0061631">
    <property type="term" value="F:ubiquitin conjugating enzyme activity"/>
    <property type="evidence" value="ECO:0007669"/>
    <property type="project" value="UniProtKB-EC"/>
</dbReference>
<dbReference type="GO" id="GO:0043066">
    <property type="term" value="P:negative regulation of apoptotic process"/>
    <property type="evidence" value="ECO:0007669"/>
    <property type="project" value="TreeGrafter"/>
</dbReference>
<evidence type="ECO:0000256" key="8">
    <source>
        <dbReference type="ARBA" id="ARBA00022786"/>
    </source>
</evidence>
<evidence type="ECO:0000256" key="7">
    <source>
        <dbReference type="ARBA" id="ARBA00022741"/>
    </source>
</evidence>
<dbReference type="SUPFAM" id="SSF54495">
    <property type="entry name" value="UBC-like"/>
    <property type="match status" value="1"/>
</dbReference>
<evidence type="ECO:0000256" key="1">
    <source>
        <dbReference type="ARBA" id="ARBA00004123"/>
    </source>
</evidence>
<evidence type="ECO:0000256" key="13">
    <source>
        <dbReference type="ARBA" id="ARBA00042316"/>
    </source>
</evidence>
<evidence type="ECO:0000256" key="9">
    <source>
        <dbReference type="ARBA" id="ARBA00022840"/>
    </source>
</evidence>
<reference evidence="16 17" key="1">
    <citation type="journal article" date="2020" name="Cell">
        <title>Large-Scale Comparative Analyses of Tick Genomes Elucidate Their Genetic Diversity and Vector Capacities.</title>
        <authorList>
            <consortium name="Tick Genome and Microbiome Consortium (TIGMIC)"/>
            <person name="Jia N."/>
            <person name="Wang J."/>
            <person name="Shi W."/>
            <person name="Du L."/>
            <person name="Sun Y."/>
            <person name="Zhan W."/>
            <person name="Jiang J.F."/>
            <person name="Wang Q."/>
            <person name="Zhang B."/>
            <person name="Ji P."/>
            <person name="Bell-Sakyi L."/>
            <person name="Cui X.M."/>
            <person name="Yuan T.T."/>
            <person name="Jiang B.G."/>
            <person name="Yang W.F."/>
            <person name="Lam T.T."/>
            <person name="Chang Q.C."/>
            <person name="Ding S.J."/>
            <person name="Wang X.J."/>
            <person name="Zhu J.G."/>
            <person name="Ruan X.D."/>
            <person name="Zhao L."/>
            <person name="Wei J.T."/>
            <person name="Ye R.Z."/>
            <person name="Que T.C."/>
            <person name="Du C.H."/>
            <person name="Zhou Y.H."/>
            <person name="Cheng J.X."/>
            <person name="Dai P.F."/>
            <person name="Guo W.B."/>
            <person name="Han X.H."/>
            <person name="Huang E.J."/>
            <person name="Li L.F."/>
            <person name="Wei W."/>
            <person name="Gao Y.C."/>
            <person name="Liu J.Z."/>
            <person name="Shao H.Z."/>
            <person name="Wang X."/>
            <person name="Wang C.C."/>
            <person name="Yang T.C."/>
            <person name="Huo Q.B."/>
            <person name="Li W."/>
            <person name="Chen H.Y."/>
            <person name="Chen S.E."/>
            <person name="Zhou L.G."/>
            <person name="Ni X.B."/>
            <person name="Tian J.H."/>
            <person name="Sheng Y."/>
            <person name="Liu T."/>
            <person name="Pan Y.S."/>
            <person name="Xia L.Y."/>
            <person name="Li J."/>
            <person name="Zhao F."/>
            <person name="Cao W.C."/>
        </authorList>
    </citation>
    <scope>NUCLEOTIDE SEQUENCE [LARGE SCALE GENOMIC DNA]</scope>
    <source>
        <strain evidence="16">HaeL-2018</strain>
    </source>
</reference>
<evidence type="ECO:0000256" key="10">
    <source>
        <dbReference type="ARBA" id="ARBA00023242"/>
    </source>
</evidence>
<proteinExistence type="predicted"/>
<evidence type="ECO:0000256" key="2">
    <source>
        <dbReference type="ARBA" id="ARBA00004496"/>
    </source>
</evidence>
<comment type="caution">
    <text evidence="16">The sequence shown here is derived from an EMBL/GenBank/DDBJ whole genome shotgun (WGS) entry which is preliminary data.</text>
</comment>
<dbReference type="GO" id="GO:0005737">
    <property type="term" value="C:cytoplasm"/>
    <property type="evidence" value="ECO:0007669"/>
    <property type="project" value="UniProtKB-SubCell"/>
</dbReference>
<keyword evidence="10" id="KW-0539">Nucleus</keyword>
<dbReference type="PANTHER" id="PTHR46116">
    <property type="entry name" value="(E3-INDEPENDENT) E2 UBIQUITIN-CONJUGATING ENZYME"/>
    <property type="match status" value="1"/>
</dbReference>
<keyword evidence="8" id="KW-0833">Ubl conjugation pathway</keyword>
<accession>A0A9J6FUZ7</accession>
<keyword evidence="4" id="KW-0963">Cytoplasm</keyword>
<evidence type="ECO:0000256" key="6">
    <source>
        <dbReference type="ARBA" id="ARBA00022703"/>
    </source>
</evidence>
<evidence type="ECO:0000256" key="5">
    <source>
        <dbReference type="ARBA" id="ARBA00022679"/>
    </source>
</evidence>
<dbReference type="InterPro" id="IPR000608">
    <property type="entry name" value="UBC"/>
</dbReference>
<evidence type="ECO:0000256" key="12">
    <source>
        <dbReference type="ARBA" id="ARBA00041798"/>
    </source>
</evidence>
<keyword evidence="6" id="KW-0053">Apoptosis</keyword>
<comment type="subcellular location">
    <subcellularLocation>
        <location evidence="2">Cytoplasm</location>
    </subcellularLocation>
    <subcellularLocation>
        <location evidence="1">Nucleus</location>
    </subcellularLocation>
</comment>
<dbReference type="Pfam" id="PF00179">
    <property type="entry name" value="UQ_con"/>
    <property type="match status" value="1"/>
</dbReference>